<evidence type="ECO:0000313" key="1">
    <source>
        <dbReference type="EMBL" id="GBG23654.1"/>
    </source>
</evidence>
<dbReference type="RefSeq" id="WP_109013507.1">
    <property type="nucleotide sequence ID" value="NZ_BDUD01000008.1"/>
</dbReference>
<organism evidence="1 2">
    <name type="scientific">Nostoc commune NIES-4072</name>
    <dbReference type="NCBI Taxonomy" id="2005467"/>
    <lineage>
        <taxon>Bacteria</taxon>
        <taxon>Bacillati</taxon>
        <taxon>Cyanobacteriota</taxon>
        <taxon>Cyanophyceae</taxon>
        <taxon>Nostocales</taxon>
        <taxon>Nostocaceae</taxon>
        <taxon>Nostoc</taxon>
    </lineage>
</organism>
<keyword evidence="2" id="KW-1185">Reference proteome</keyword>
<name>A0A2R5G7H0_NOSCO</name>
<reference evidence="1 2" key="1">
    <citation type="submission" date="2017-06" db="EMBL/GenBank/DDBJ databases">
        <title>Genome sequencing of cyanobaciteial culture collection at National Institute for Environmental Studies (NIES).</title>
        <authorList>
            <person name="Hirose Y."/>
            <person name="Shimura Y."/>
            <person name="Fujisawa T."/>
            <person name="Nakamura Y."/>
            <person name="Kawachi M."/>
        </authorList>
    </citation>
    <scope>NUCLEOTIDE SEQUENCE [LARGE SCALE GENOMIC DNA]</scope>
    <source>
        <strain evidence="1 2">NIES-4072</strain>
    </source>
</reference>
<accession>A0A2R5G7H0</accession>
<proteinExistence type="predicted"/>
<sequence length="143" mass="17076">MFNLNILQLAEINSIACFVEKWFPNHIQAFYERLKNIQDQINTKLKNRNYLEISQSEQQSIIDILLQDAWQYIDFSIVSESEFYQNKSVDEIEYSLWSIFKAAERLLVISTQDEFLKKAIETSTEKALQLSLSYFKKEYLERK</sequence>
<protein>
    <submittedName>
        <fullName evidence="1">Uncharacterized protein</fullName>
    </submittedName>
</protein>
<comment type="caution">
    <text evidence="1">The sequence shown here is derived from an EMBL/GenBank/DDBJ whole genome shotgun (WGS) entry which is preliminary data.</text>
</comment>
<dbReference type="AlphaFoldDB" id="A0A2R5G7H0"/>
<evidence type="ECO:0000313" key="2">
    <source>
        <dbReference type="Proteomes" id="UP000245124"/>
    </source>
</evidence>
<gene>
    <name evidence="1" type="ORF">NIES4072_73660</name>
</gene>
<dbReference type="EMBL" id="BDUD01000008">
    <property type="protein sequence ID" value="GBG23654.1"/>
    <property type="molecule type" value="Genomic_DNA"/>
</dbReference>
<dbReference type="Proteomes" id="UP000245124">
    <property type="component" value="Unassembled WGS sequence"/>
</dbReference>